<keyword evidence="13" id="KW-0206">Cytoskeleton</keyword>
<dbReference type="GO" id="GO:0010970">
    <property type="term" value="P:transport along microtubule"/>
    <property type="evidence" value="ECO:0007669"/>
    <property type="project" value="UniProtKB-ARBA"/>
</dbReference>
<dbReference type="SUPFAM" id="SSF52540">
    <property type="entry name" value="P-loop containing nucleoside triphosphate hydrolases"/>
    <property type="match status" value="1"/>
</dbReference>
<dbReference type="PANTHER" id="PTHR47117:SF10">
    <property type="entry name" value="KINESIN-LIKE PROTEIN KIF1B"/>
    <property type="match status" value="1"/>
</dbReference>
<feature type="binding site" evidence="19">
    <location>
        <begin position="97"/>
        <end position="104"/>
    </location>
    <ligand>
        <name>ATP</name>
        <dbReference type="ChEBI" id="CHEBI:30616"/>
    </ligand>
</feature>
<reference evidence="24 25" key="1">
    <citation type="submission" date="2020-06" db="EMBL/GenBank/DDBJ databases">
        <authorList>
            <person name="Li R."/>
            <person name="Bekaert M."/>
        </authorList>
    </citation>
    <scope>NUCLEOTIDE SEQUENCE [LARGE SCALE GENOMIC DNA]</scope>
    <source>
        <strain evidence="25">wild</strain>
    </source>
</reference>
<dbReference type="InterPro" id="IPR008984">
    <property type="entry name" value="SMAD_FHA_dom_sf"/>
</dbReference>
<dbReference type="Gene3D" id="3.40.850.10">
    <property type="entry name" value="Kinesin motor domain"/>
    <property type="match status" value="1"/>
</dbReference>
<evidence type="ECO:0000256" key="7">
    <source>
        <dbReference type="ARBA" id="ARBA00022741"/>
    </source>
</evidence>
<dbReference type="Gene3D" id="2.60.200.20">
    <property type="match status" value="1"/>
</dbReference>
<keyword evidence="11" id="KW-0472">Membrane</keyword>
<sequence>MSSVKVAVRVRPFNSREVAHKSSCIIGMTGNTTTITNLKAGPKENKVKSFNFDYSYWSHTTPADKNFATQKKVYSDIGLEMLDHAFEGYNVCIFAYGQTGSGKSYTMMGKSESGQQGIIPQLCEELFMKIKDMKSDKDLNYSVEVSYMEIYCERVRDLLNPSNKNNLKVREHPLLGPYVEDLSKLAVQSFDDINNLIDEGNKARTVAATNMNETSSRSHAVFTIILTQKRHDATTNLTGEKVSKISLVDLAGSERADSTGATGTRLKEGANINKSLTTLGKVISALAECATKKKKKDNFIPYRDSVLTWLLRENLGGNSKTAMIAALSPADINYDETLSTLRYADRAKQIMCKAVVNEDPNARLIRELKEEVAKLREILQHEGIEIEEERGINSCEICLKSQQILPFKFEGTIAKKEGTRSRKQSVALEEKEDAYERLQMSEKLIAELNQSWEEKLKKTDEIRKDREKVLEEMGVALKEDGATIGVFSPKKTPHLVNLNEDPLMSECLLYYIKQGTTKVGGGGHQDIQLTSTTILELHCYFEWKDGTVTLIPCEGALCYVNGRKVDEAMEMKTGARVILGKHHVFRFNHPEQARQSRAHLIDFDQIDTTGSEPVDWTFAQLELLEKQGVDLKEDMEQRLFAIEEQYKKEKEEADMLFEQQRKEQVETYSMMSSVCHMEDVTSEEEQQEYTWTEKERQLAAWAFRKWKYHQFTSLRDDLWGNAIFLKEANAISVELSKKVQFQFVLLTDTLYSPLPPDLLPSGERDIARPFPKTVVAVEVQDTKNGATHYWCLDKLKQRLGLMRDIYNEDHSPDSPVQKQDFFQCLMGCNPNQNVFNFANLIPSRQRLELMREMYHNEAELSPTSPEPNMDSMTGGDPFYDRFPWFRLVGRAFVYLSNLYYPVPLIHRVNIVSEKGEVKGSIRVAVQAITGKEETPDYTPGIKQFGNAKISFKDDDYFKKNQLYDKEPQAAPSTEELRYVEGEGQSPDNHNDEMNCINTEKKVITDIFPEINENDLPGHLKLGSQLLFRVTILEATGIPIEYADIFCQFNFLHRHDEAFSTEPLKNCGKNNPLGFYHVQNFTVTVTKSFVDYIKSQPLVFEVFGHYQQHPLHEQAKDFSSQNSIRPPPRRNFPPMIPVSKPVPSPKFGVLVPPRWYDSGRSVESPLSPSSPHASHIHSRFDLLVWFEICELAPNGEYVPVVVDHSEEFPCTGTYLLHQGIQRRLAITIMQEQSPETDLLWKDVKELVVGRIRTTPEYTDFDLETNVLSLSLFPASYIQYPGDDRRGQFLPNKITFYRMEALNDTVGYIEVENCDQPTCITKDLSMIIYSRDTKIATSSSPFRSLRSLFGGLKSQDANRVSGIYELYLRKASETGSPGAQRRQRKVLDTSATYVRGEENLNGWRPRGDSLIFDHQWELEKLTRLEMVERCRHVLHLREKLAEQNKSQELSKLDKEVTNKAKAKENLKNKENETAKIEEKADDKSMEKWEKDEAEKTKRCSSLYIFTTDGDKDKELMAKCLRLILYGRLPASPPPVKTPMNESVISITSASSDSDVITSVTDSMGSSMITSSASSEMFRPNIGQPSIQLSKSCDSLLSSSSSDVNDRKLSLPIKPNRGDGDDRLHVPYIEEVRVSPVVSKKGYLNFLEEKHSGWMKKWVVVRRPYIYIYNSEKDPVERSIINLATSQIEYSEDQQSLLKTRNTFSVLTKHRGFLMQTLDDKDFHDWLYAINPLLAGQIRSTLSRRKDPVLL</sequence>
<evidence type="ECO:0000256" key="10">
    <source>
        <dbReference type="ARBA" id="ARBA00023054"/>
    </source>
</evidence>
<dbReference type="FunFam" id="2.30.29.30:FF:000023">
    <property type="entry name" value="Kinesin family member 1B"/>
    <property type="match status" value="1"/>
</dbReference>
<comment type="similarity">
    <text evidence="19">Belongs to the TRAFAC class myosin-kinesin ATPase superfamily. Kinesin family.</text>
</comment>
<keyword evidence="25" id="KW-1185">Reference proteome</keyword>
<dbReference type="GO" id="GO:0005524">
    <property type="term" value="F:ATP binding"/>
    <property type="evidence" value="ECO:0007669"/>
    <property type="project" value="UniProtKB-UniRule"/>
</dbReference>
<evidence type="ECO:0000256" key="5">
    <source>
        <dbReference type="ARBA" id="ARBA00022553"/>
    </source>
</evidence>
<dbReference type="InterPro" id="IPR011993">
    <property type="entry name" value="PH-like_dom_sf"/>
</dbReference>
<organism evidence="24 25">
    <name type="scientific">Mytilus coruscus</name>
    <name type="common">Sea mussel</name>
    <dbReference type="NCBI Taxonomy" id="42192"/>
    <lineage>
        <taxon>Eukaryota</taxon>
        <taxon>Metazoa</taxon>
        <taxon>Spiralia</taxon>
        <taxon>Lophotrochozoa</taxon>
        <taxon>Mollusca</taxon>
        <taxon>Bivalvia</taxon>
        <taxon>Autobranchia</taxon>
        <taxon>Pteriomorphia</taxon>
        <taxon>Mytilida</taxon>
        <taxon>Mytiloidea</taxon>
        <taxon>Mytilidae</taxon>
        <taxon>Mytilinae</taxon>
        <taxon>Mytilus</taxon>
    </lineage>
</organism>
<dbReference type="CDD" id="cd01365">
    <property type="entry name" value="KISc_KIF1A_KIF1B"/>
    <property type="match status" value="1"/>
</dbReference>
<keyword evidence="10 20" id="KW-0175">Coiled coil</keyword>
<evidence type="ECO:0000256" key="21">
    <source>
        <dbReference type="SAM" id="MobiDB-lite"/>
    </source>
</evidence>
<keyword evidence="14" id="KW-0413">Isomerase</keyword>
<evidence type="ECO:0000256" key="13">
    <source>
        <dbReference type="ARBA" id="ARBA00023212"/>
    </source>
</evidence>
<proteinExistence type="inferred from homology"/>
<dbReference type="InterPro" id="IPR036961">
    <property type="entry name" value="Kinesin_motor_dom_sf"/>
</dbReference>
<dbReference type="Gene3D" id="6.10.250.2520">
    <property type="match status" value="1"/>
</dbReference>
<dbReference type="InterPro" id="IPR001849">
    <property type="entry name" value="PH_domain"/>
</dbReference>
<dbReference type="Pfam" id="PF12423">
    <property type="entry name" value="KIF1B"/>
    <property type="match status" value="1"/>
</dbReference>
<keyword evidence="15" id="KW-0968">Cytoplasmic vesicle</keyword>
<evidence type="ECO:0000256" key="17">
    <source>
        <dbReference type="ARBA" id="ARBA00050273"/>
    </source>
</evidence>
<dbReference type="GO" id="GO:0008017">
    <property type="term" value="F:microtubule binding"/>
    <property type="evidence" value="ECO:0007669"/>
    <property type="project" value="InterPro"/>
</dbReference>
<feature type="domain" description="Kinesin motor" evidence="23">
    <location>
        <begin position="3"/>
        <end position="350"/>
    </location>
</feature>
<evidence type="ECO:0000259" key="22">
    <source>
        <dbReference type="PROSITE" id="PS50003"/>
    </source>
</evidence>
<evidence type="ECO:0000256" key="6">
    <source>
        <dbReference type="ARBA" id="ARBA00022701"/>
    </source>
</evidence>
<dbReference type="EMBL" id="CACVKT020006392">
    <property type="protein sequence ID" value="CAC5401189.1"/>
    <property type="molecule type" value="Genomic_DNA"/>
</dbReference>
<dbReference type="PROSITE" id="PS50003">
    <property type="entry name" value="PH_DOMAIN"/>
    <property type="match status" value="1"/>
</dbReference>
<evidence type="ECO:0000256" key="14">
    <source>
        <dbReference type="ARBA" id="ARBA00023235"/>
    </source>
</evidence>
<dbReference type="Pfam" id="PF00169">
    <property type="entry name" value="PH"/>
    <property type="match status" value="1"/>
</dbReference>
<name>A0A6J8D031_MYTCO</name>
<dbReference type="PROSITE" id="PS00411">
    <property type="entry name" value="KINESIN_MOTOR_1"/>
    <property type="match status" value="1"/>
</dbReference>
<dbReference type="CDD" id="cd22705">
    <property type="entry name" value="FHA_KIF1"/>
    <property type="match status" value="1"/>
</dbReference>
<dbReference type="EC" id="5.6.1.3" evidence="18"/>
<dbReference type="SUPFAM" id="SSF50729">
    <property type="entry name" value="PH domain-like"/>
    <property type="match status" value="1"/>
</dbReference>
<evidence type="ECO:0000256" key="20">
    <source>
        <dbReference type="SAM" id="Coils"/>
    </source>
</evidence>
<evidence type="ECO:0000256" key="12">
    <source>
        <dbReference type="ARBA" id="ARBA00023175"/>
    </source>
</evidence>
<dbReference type="Pfam" id="PF00225">
    <property type="entry name" value="Kinesin"/>
    <property type="match status" value="1"/>
</dbReference>
<evidence type="ECO:0000256" key="16">
    <source>
        <dbReference type="ARBA" id="ARBA00034103"/>
    </source>
</evidence>
<dbReference type="Pfam" id="PF12473">
    <property type="entry name" value="DUF3694"/>
    <property type="match status" value="1"/>
</dbReference>
<gene>
    <name evidence="24" type="ORF">MCOR_35296</name>
</gene>
<dbReference type="Pfam" id="PF00498">
    <property type="entry name" value="FHA"/>
    <property type="match status" value="1"/>
</dbReference>
<evidence type="ECO:0000256" key="9">
    <source>
        <dbReference type="ARBA" id="ARBA00023018"/>
    </source>
</evidence>
<dbReference type="FunFam" id="2.60.200.20:FF:000001">
    <property type="entry name" value="Kinesin family member 1B"/>
    <property type="match status" value="1"/>
</dbReference>
<feature type="compositionally biased region" description="Basic and acidic residues" evidence="21">
    <location>
        <begin position="1446"/>
        <end position="1478"/>
    </location>
</feature>
<dbReference type="CDD" id="cd01233">
    <property type="entry name" value="PH_KIFIA_KIFIB"/>
    <property type="match status" value="1"/>
</dbReference>
<dbReference type="SMART" id="SM00129">
    <property type="entry name" value="KISc"/>
    <property type="match status" value="1"/>
</dbReference>
<keyword evidence="9" id="KW-0770">Synapse</keyword>
<dbReference type="SMART" id="SM00233">
    <property type="entry name" value="PH"/>
    <property type="match status" value="1"/>
</dbReference>
<dbReference type="Gene3D" id="2.30.29.30">
    <property type="entry name" value="Pleckstrin-homology domain (PH domain)/Phosphotyrosine-binding domain (PTB)"/>
    <property type="match status" value="1"/>
</dbReference>
<evidence type="ECO:0000256" key="3">
    <source>
        <dbReference type="ARBA" id="ARBA00020751"/>
    </source>
</evidence>
<dbReference type="InterPro" id="IPR019821">
    <property type="entry name" value="Kinesin_motor_CS"/>
</dbReference>
<evidence type="ECO:0000256" key="2">
    <source>
        <dbReference type="ARBA" id="ARBA00004250"/>
    </source>
</evidence>
<protein>
    <recommendedName>
        <fullName evidence="3">Kinesin-like protein unc-104</fullName>
        <ecNumber evidence="18">5.6.1.3</ecNumber>
    </recommendedName>
</protein>
<dbReference type="OrthoDB" id="3176171at2759"/>
<evidence type="ECO:0000313" key="24">
    <source>
        <dbReference type="EMBL" id="CAC5401189.1"/>
    </source>
</evidence>
<evidence type="ECO:0000256" key="1">
    <source>
        <dbReference type="ARBA" id="ARBA00004245"/>
    </source>
</evidence>
<keyword evidence="6" id="KW-0493">Microtubule</keyword>
<dbReference type="InterPro" id="IPR022164">
    <property type="entry name" value="Kinesin-like"/>
</dbReference>
<dbReference type="InterPro" id="IPR027417">
    <property type="entry name" value="P-loop_NTPase"/>
</dbReference>
<evidence type="ECO:0000313" key="25">
    <source>
        <dbReference type="Proteomes" id="UP000507470"/>
    </source>
</evidence>
<dbReference type="FunFam" id="3.40.850.10:FF:000004">
    <property type="entry name" value="Kinesin-like protein isoform 2"/>
    <property type="match status" value="1"/>
</dbReference>
<feature type="coiled-coil region" evidence="20">
    <location>
        <begin position="632"/>
        <end position="663"/>
    </location>
</feature>
<keyword evidence="5" id="KW-0597">Phosphoprotein</keyword>
<feature type="domain" description="PH" evidence="22">
    <location>
        <begin position="1634"/>
        <end position="1732"/>
    </location>
</feature>
<keyword evidence="7 19" id="KW-0547">Nucleotide-binding</keyword>
<keyword evidence="4" id="KW-0963">Cytoplasm</keyword>
<dbReference type="InterPro" id="IPR000253">
    <property type="entry name" value="FHA_dom"/>
</dbReference>
<dbReference type="InterPro" id="IPR001752">
    <property type="entry name" value="Kinesin_motor_dom"/>
</dbReference>
<comment type="subcellular location">
    <subcellularLocation>
        <location evidence="1">Cytoplasm</location>
        <location evidence="1">Cytoskeleton</location>
    </subcellularLocation>
    <subcellularLocation>
        <location evidence="2">Cytoplasmic vesicle</location>
        <location evidence="2">Secretory vesicle membrane</location>
    </subcellularLocation>
    <subcellularLocation>
        <location evidence="16">Synapse</location>
    </subcellularLocation>
</comment>
<feature type="region of interest" description="Disordered" evidence="21">
    <location>
        <begin position="1443"/>
        <end position="1478"/>
    </location>
</feature>
<keyword evidence="8 19" id="KW-0067">ATP-binding</keyword>
<evidence type="ECO:0000256" key="18">
    <source>
        <dbReference type="ARBA" id="ARBA00066390"/>
    </source>
</evidence>
<evidence type="ECO:0000256" key="8">
    <source>
        <dbReference type="ARBA" id="ARBA00022840"/>
    </source>
</evidence>
<comment type="catalytic activity">
    <reaction evidence="17">
        <text>ATP + H2O + a kinesin associated with a microtubule at position (n) = ADP + phosphate a kinesin associated with a microtubule at position (n+1, toward the plus end).</text>
        <dbReference type="EC" id="5.6.1.3"/>
    </reaction>
</comment>
<evidence type="ECO:0000259" key="23">
    <source>
        <dbReference type="PROSITE" id="PS50067"/>
    </source>
</evidence>
<dbReference type="InterPro" id="IPR022140">
    <property type="entry name" value="Kinesin-like_KIF1-typ"/>
</dbReference>
<dbReference type="PROSITE" id="PS50067">
    <property type="entry name" value="KINESIN_MOTOR_2"/>
    <property type="match status" value="1"/>
</dbReference>
<evidence type="ECO:0000256" key="11">
    <source>
        <dbReference type="ARBA" id="ARBA00023136"/>
    </source>
</evidence>
<dbReference type="GO" id="GO:0030658">
    <property type="term" value="C:transport vesicle membrane"/>
    <property type="evidence" value="ECO:0007669"/>
    <property type="project" value="UniProtKB-SubCell"/>
</dbReference>
<evidence type="ECO:0000256" key="4">
    <source>
        <dbReference type="ARBA" id="ARBA00022490"/>
    </source>
</evidence>
<dbReference type="SUPFAM" id="SSF49879">
    <property type="entry name" value="SMAD/FHA domain"/>
    <property type="match status" value="1"/>
</dbReference>
<dbReference type="InterPro" id="IPR049780">
    <property type="entry name" value="PH_KIFIA_KIFIB"/>
</dbReference>
<dbReference type="GO" id="GO:0045202">
    <property type="term" value="C:synapse"/>
    <property type="evidence" value="ECO:0007669"/>
    <property type="project" value="UniProtKB-SubCell"/>
</dbReference>
<dbReference type="GO" id="GO:0005874">
    <property type="term" value="C:microtubule"/>
    <property type="evidence" value="ECO:0007669"/>
    <property type="project" value="UniProtKB-KW"/>
</dbReference>
<dbReference type="GO" id="GO:0008574">
    <property type="term" value="F:plus-end-directed microtubule motor activity"/>
    <property type="evidence" value="ECO:0007669"/>
    <property type="project" value="UniProtKB-EC"/>
</dbReference>
<keyword evidence="12 19" id="KW-0505">Motor protein</keyword>
<dbReference type="Proteomes" id="UP000507470">
    <property type="component" value="Unassembled WGS sequence"/>
</dbReference>
<dbReference type="Pfam" id="PF16183">
    <property type="entry name" value="Kinesin_assoc"/>
    <property type="match status" value="1"/>
</dbReference>
<dbReference type="PANTHER" id="PTHR47117">
    <property type="entry name" value="STAR-RELATED LIPID TRANSFER PROTEIN 9"/>
    <property type="match status" value="1"/>
</dbReference>
<dbReference type="PRINTS" id="PR00380">
    <property type="entry name" value="KINESINHEAVY"/>
</dbReference>
<accession>A0A6J8D031</accession>
<dbReference type="InterPro" id="IPR032405">
    <property type="entry name" value="Kinesin_assoc"/>
</dbReference>
<evidence type="ECO:0000256" key="15">
    <source>
        <dbReference type="ARBA" id="ARBA00023329"/>
    </source>
</evidence>
<evidence type="ECO:0000256" key="19">
    <source>
        <dbReference type="PROSITE-ProRule" id="PRU00283"/>
    </source>
</evidence>